<dbReference type="AlphaFoldDB" id="A0A523UY27"/>
<organism evidence="2 3">
    <name type="scientific">candidate division TA06 bacterium</name>
    <dbReference type="NCBI Taxonomy" id="2250710"/>
    <lineage>
        <taxon>Bacteria</taxon>
        <taxon>Bacteria division TA06</taxon>
    </lineage>
</organism>
<proteinExistence type="predicted"/>
<gene>
    <name evidence="2" type="ORF">E3J62_01595</name>
</gene>
<feature type="signal peptide" evidence="1">
    <location>
        <begin position="1"/>
        <end position="23"/>
    </location>
</feature>
<evidence type="ECO:0000256" key="1">
    <source>
        <dbReference type="SAM" id="SignalP"/>
    </source>
</evidence>
<dbReference type="Proteomes" id="UP000315525">
    <property type="component" value="Unassembled WGS sequence"/>
</dbReference>
<dbReference type="Gene3D" id="2.130.10.10">
    <property type="entry name" value="YVTN repeat-like/Quinoprotein amine dehydrogenase"/>
    <property type="match status" value="3"/>
</dbReference>
<evidence type="ECO:0008006" key="4">
    <source>
        <dbReference type="Google" id="ProtNLM"/>
    </source>
</evidence>
<feature type="chain" id="PRO_5021856559" description="T9SS type A sorting domain-containing protein" evidence="1">
    <location>
        <begin position="24"/>
        <end position="710"/>
    </location>
</feature>
<dbReference type="SUPFAM" id="SSF63829">
    <property type="entry name" value="Calcium-dependent phosphotriesterase"/>
    <property type="match status" value="2"/>
</dbReference>
<reference evidence="2 3" key="1">
    <citation type="submission" date="2019-03" db="EMBL/GenBank/DDBJ databases">
        <title>Metabolic potential of uncultured bacteria and archaea associated with petroleum seepage in deep-sea sediments.</title>
        <authorList>
            <person name="Dong X."/>
            <person name="Hubert C."/>
        </authorList>
    </citation>
    <scope>NUCLEOTIDE SEQUENCE [LARGE SCALE GENOMIC DNA]</scope>
    <source>
        <strain evidence="2">E44_bin18</strain>
    </source>
</reference>
<sequence>MRSFFILSMVSASIMLFCIQSMPVEWESYTYSNDVYDVTVSGGKVLCATSGGVLEFDNVSKSFTKYTNVDGLLECPTAAVDVDDSLNWWMAHSTKGVTVRSQTGQHKSFTEYEGIPGENLHCIKAMGDIVMAGTDDGVWSVDTNGDPFGGSLSSSLYLQNMHVWDIAVGDTTVWYGTSDGLHGALKTSHSETTYHYTTADGLPSNNVTCVAEQGSLWVGTDSGIGLYDDTTWIDVSSGLPSDDVRDLVFYRDTLWAATGSGVAFFNGVSWSARNSGLPSTNVTSLAGGPSSLWCGTIRGGIAEYSGTWVGYSSPGLLNNDVEGVTSETDGSMWVVYDHSWVGVSRLKEGDWQHFTRDSFEVLRHHSKTVRVDNAGNAWFATWGGGAVERTVSGEWYVFTDTNGYLPTPYTSALDIDQYDNKWIASYRVGASGGVTVLSHDNLRKELFDKVELLVTTDIAIDSSGNKWFASYSFGLQCLSDGGTPFDQSDDSWRFYQEPELPSDETRSVGVDRDGDVWVGTTGGVARIRDGNVIEVYYASPGGLPSSFIYQIVPDWKGGMWFEHEHGITRRNPDGTWKNYTWTDGLVSDKISYLHSHLHFDTDRGDLLIGTSGGLSRLHTGIIPNASCDSIQVYPNPFIPPQGHRRVTFEKVPDGSTIRIYTMSGELVREIEVVNTLAHWDGRNNLGENVRSGVYIFAIGECRSGIVAVVR</sequence>
<protein>
    <recommendedName>
        <fullName evidence="4">T9SS type A sorting domain-containing protein</fullName>
    </recommendedName>
</protein>
<name>A0A523UY27_UNCT6</name>
<dbReference type="InterPro" id="IPR015943">
    <property type="entry name" value="WD40/YVTN_repeat-like_dom_sf"/>
</dbReference>
<comment type="caution">
    <text evidence="2">The sequence shown here is derived from an EMBL/GenBank/DDBJ whole genome shotgun (WGS) entry which is preliminary data.</text>
</comment>
<dbReference type="Pfam" id="PF07494">
    <property type="entry name" value="Reg_prop"/>
    <property type="match status" value="1"/>
</dbReference>
<dbReference type="InterPro" id="IPR011110">
    <property type="entry name" value="Reg_prop"/>
</dbReference>
<dbReference type="EMBL" id="SOJN01000022">
    <property type="protein sequence ID" value="TET47403.1"/>
    <property type="molecule type" value="Genomic_DNA"/>
</dbReference>
<dbReference type="Gene3D" id="2.60.40.4070">
    <property type="match status" value="1"/>
</dbReference>
<evidence type="ECO:0000313" key="3">
    <source>
        <dbReference type="Proteomes" id="UP000315525"/>
    </source>
</evidence>
<evidence type="ECO:0000313" key="2">
    <source>
        <dbReference type="EMBL" id="TET47403.1"/>
    </source>
</evidence>
<keyword evidence="1" id="KW-0732">Signal</keyword>
<accession>A0A523UY27</accession>